<reference evidence="1 2" key="1">
    <citation type="submission" date="2021-06" db="EMBL/GenBank/DDBJ databases">
        <title>Caerostris extrusa draft genome.</title>
        <authorList>
            <person name="Kono N."/>
            <person name="Arakawa K."/>
        </authorList>
    </citation>
    <scope>NUCLEOTIDE SEQUENCE [LARGE SCALE GENOMIC DNA]</scope>
</reference>
<dbReference type="Proteomes" id="UP001054945">
    <property type="component" value="Unassembled WGS sequence"/>
</dbReference>
<protein>
    <submittedName>
        <fullName evidence="1">Uncharacterized protein</fullName>
    </submittedName>
</protein>
<keyword evidence="2" id="KW-1185">Reference proteome</keyword>
<dbReference type="EMBL" id="BPLR01018180">
    <property type="protein sequence ID" value="GIY97574.1"/>
    <property type="molecule type" value="Genomic_DNA"/>
</dbReference>
<name>A0AAV4XUH3_CAEEX</name>
<evidence type="ECO:0000313" key="2">
    <source>
        <dbReference type="Proteomes" id="UP001054945"/>
    </source>
</evidence>
<sequence length="86" mass="9739">MMQYFRTLMSFRALRPNRECGLDSAAETQGRLLSGSATQHTPLFVPDSDNAPRRVMGRSIFMHSSLDPHSDGWTCQEFSDSYRAPI</sequence>
<gene>
    <name evidence="1" type="ORF">CEXT_412521</name>
</gene>
<dbReference type="AlphaFoldDB" id="A0AAV4XUH3"/>
<comment type="caution">
    <text evidence="1">The sequence shown here is derived from an EMBL/GenBank/DDBJ whole genome shotgun (WGS) entry which is preliminary data.</text>
</comment>
<evidence type="ECO:0000313" key="1">
    <source>
        <dbReference type="EMBL" id="GIY97574.1"/>
    </source>
</evidence>
<organism evidence="1 2">
    <name type="scientific">Caerostris extrusa</name>
    <name type="common">Bark spider</name>
    <name type="synonym">Caerostris bankana</name>
    <dbReference type="NCBI Taxonomy" id="172846"/>
    <lineage>
        <taxon>Eukaryota</taxon>
        <taxon>Metazoa</taxon>
        <taxon>Ecdysozoa</taxon>
        <taxon>Arthropoda</taxon>
        <taxon>Chelicerata</taxon>
        <taxon>Arachnida</taxon>
        <taxon>Araneae</taxon>
        <taxon>Araneomorphae</taxon>
        <taxon>Entelegynae</taxon>
        <taxon>Araneoidea</taxon>
        <taxon>Araneidae</taxon>
        <taxon>Caerostris</taxon>
    </lineage>
</organism>
<proteinExistence type="predicted"/>
<accession>A0AAV4XUH3</accession>